<proteinExistence type="inferred from homology"/>
<dbReference type="PANTHER" id="PTHR36842">
    <property type="entry name" value="PROTEIN TOLB HOMOLOG"/>
    <property type="match status" value="1"/>
</dbReference>
<sequence>MKIIFKLILLFGVSLYLVLPALALSYYDINKPGIEKLKLSITANGSSDIIDPVVEQLRSQMQKTLLFNIVDDSDEATYNLDINPTPDQKIISVKLSGAQGTSFEAITTGMKFRNEDGEYINLKSSQLGNFLTKNLMGIKGSLGSILVWSAAKKGEGQNSLIMQRFGAEKSQKVTYNFYNNTGVSWNPKGDAIIYSAQTGNGSEVLWQGFLPLRLKSESIYFDEGKGSSASWGSNGKVYLAKYMGGKNTDIIEYEFVTGGTTPSLERIQRMTKHSAIETEPVLSPDGETLAYISDRTGGPQIYLMDLSTKKSRRLTLSDKYNINPAWSPDGSMIAYCNVKNNKSTVFRIGVDDKIIGLGRQVSPNGMNAESPVWSPDGSMIAYSGNQGTGKGSNWKIYYSLSSGGSASRLTNSADGINETNPAWNSGLK</sequence>
<organism evidence="3">
    <name type="scientific">marine metagenome</name>
    <dbReference type="NCBI Taxonomy" id="408172"/>
    <lineage>
        <taxon>unclassified sequences</taxon>
        <taxon>metagenomes</taxon>
        <taxon>ecological metagenomes</taxon>
    </lineage>
</organism>
<evidence type="ECO:0008006" key="4">
    <source>
        <dbReference type="Google" id="ProtNLM"/>
    </source>
</evidence>
<dbReference type="Pfam" id="PF07676">
    <property type="entry name" value="PD40"/>
    <property type="match status" value="3"/>
</dbReference>
<gene>
    <name evidence="3" type="ORF">METZ01_LOCUS45880</name>
</gene>
<evidence type="ECO:0000256" key="2">
    <source>
        <dbReference type="SAM" id="MobiDB-lite"/>
    </source>
</evidence>
<dbReference type="InterPro" id="IPR011042">
    <property type="entry name" value="6-blade_b-propeller_TolB-like"/>
</dbReference>
<name>A0A381RMD5_9ZZZZ</name>
<reference evidence="3" key="1">
    <citation type="submission" date="2018-05" db="EMBL/GenBank/DDBJ databases">
        <authorList>
            <person name="Lanie J.A."/>
            <person name="Ng W.-L."/>
            <person name="Kazmierczak K.M."/>
            <person name="Andrzejewski T.M."/>
            <person name="Davidsen T.M."/>
            <person name="Wayne K.J."/>
            <person name="Tettelin H."/>
            <person name="Glass J.I."/>
            <person name="Rusch D."/>
            <person name="Podicherti R."/>
            <person name="Tsui H.-C.T."/>
            <person name="Winkler M.E."/>
        </authorList>
    </citation>
    <scope>NUCLEOTIDE SEQUENCE</scope>
</reference>
<comment type="similarity">
    <text evidence="1">Belongs to the TolB family.</text>
</comment>
<evidence type="ECO:0000313" key="3">
    <source>
        <dbReference type="EMBL" id="SUZ93026.1"/>
    </source>
</evidence>
<dbReference type="Gene3D" id="2.120.10.60">
    <property type="entry name" value="Tricorn protease N-terminal domain"/>
    <property type="match status" value="1"/>
</dbReference>
<evidence type="ECO:0000256" key="1">
    <source>
        <dbReference type="ARBA" id="ARBA00009820"/>
    </source>
</evidence>
<dbReference type="AlphaFoldDB" id="A0A381RMD5"/>
<dbReference type="PANTHER" id="PTHR36842:SF1">
    <property type="entry name" value="PROTEIN TOLB"/>
    <property type="match status" value="1"/>
</dbReference>
<accession>A0A381RMD5</accession>
<dbReference type="SUPFAM" id="SSF82171">
    <property type="entry name" value="DPP6 N-terminal domain-like"/>
    <property type="match status" value="1"/>
</dbReference>
<feature type="region of interest" description="Disordered" evidence="2">
    <location>
        <begin position="406"/>
        <end position="428"/>
    </location>
</feature>
<protein>
    <recommendedName>
        <fullName evidence="4">TolB N-terminal domain-containing protein</fullName>
    </recommendedName>
</protein>
<dbReference type="EMBL" id="UINC01002112">
    <property type="protein sequence ID" value="SUZ93026.1"/>
    <property type="molecule type" value="Genomic_DNA"/>
</dbReference>
<dbReference type="Gene3D" id="2.120.10.30">
    <property type="entry name" value="TolB, C-terminal domain"/>
    <property type="match status" value="1"/>
</dbReference>
<dbReference type="InterPro" id="IPR011659">
    <property type="entry name" value="WD40"/>
</dbReference>